<evidence type="ECO:0000313" key="2">
    <source>
        <dbReference type="EMBL" id="MED6226998.1"/>
    </source>
</evidence>
<evidence type="ECO:0000313" key="3">
    <source>
        <dbReference type="Proteomes" id="UP001341840"/>
    </source>
</evidence>
<comment type="caution">
    <text evidence="2">The sequence shown here is derived from an EMBL/GenBank/DDBJ whole genome shotgun (WGS) entry which is preliminary data.</text>
</comment>
<feature type="region of interest" description="Disordered" evidence="1">
    <location>
        <begin position="173"/>
        <end position="192"/>
    </location>
</feature>
<feature type="compositionally biased region" description="Acidic residues" evidence="1">
    <location>
        <begin position="183"/>
        <end position="192"/>
    </location>
</feature>
<sequence length="192" mass="21737">MKNDAWQGWWFRPACSRLMKVYGDGGFFPPIVRTVAWSRSQDDVNGHREDGDTKVNRADRRVAIQLKASVDMPEVGSLQFGIRAVRPYRAWGWTDYASLHTVFNERNHAHRISMTQMAANKRNARRVPVDSDPPTDTATFMAAINSMATAMRDSTAAIRESAAATNRAMEYMVRQNRNNGDDRNDDDIDNGI</sequence>
<gene>
    <name evidence="2" type="ORF">PIB30_109229</name>
</gene>
<proteinExistence type="predicted"/>
<organism evidence="2 3">
    <name type="scientific">Stylosanthes scabra</name>
    <dbReference type="NCBI Taxonomy" id="79078"/>
    <lineage>
        <taxon>Eukaryota</taxon>
        <taxon>Viridiplantae</taxon>
        <taxon>Streptophyta</taxon>
        <taxon>Embryophyta</taxon>
        <taxon>Tracheophyta</taxon>
        <taxon>Spermatophyta</taxon>
        <taxon>Magnoliopsida</taxon>
        <taxon>eudicotyledons</taxon>
        <taxon>Gunneridae</taxon>
        <taxon>Pentapetalae</taxon>
        <taxon>rosids</taxon>
        <taxon>fabids</taxon>
        <taxon>Fabales</taxon>
        <taxon>Fabaceae</taxon>
        <taxon>Papilionoideae</taxon>
        <taxon>50 kb inversion clade</taxon>
        <taxon>dalbergioids sensu lato</taxon>
        <taxon>Dalbergieae</taxon>
        <taxon>Pterocarpus clade</taxon>
        <taxon>Stylosanthes</taxon>
    </lineage>
</organism>
<name>A0ABU6ZY65_9FABA</name>
<accession>A0ABU6ZY65</accession>
<evidence type="ECO:0000256" key="1">
    <source>
        <dbReference type="SAM" id="MobiDB-lite"/>
    </source>
</evidence>
<dbReference type="Proteomes" id="UP001341840">
    <property type="component" value="Unassembled WGS sequence"/>
</dbReference>
<keyword evidence="3" id="KW-1185">Reference proteome</keyword>
<dbReference type="EMBL" id="JASCZI010277343">
    <property type="protein sequence ID" value="MED6226998.1"/>
    <property type="molecule type" value="Genomic_DNA"/>
</dbReference>
<feature type="non-terminal residue" evidence="2">
    <location>
        <position position="192"/>
    </location>
</feature>
<protein>
    <submittedName>
        <fullName evidence="2">Uncharacterized protein</fullName>
    </submittedName>
</protein>
<reference evidence="2 3" key="1">
    <citation type="journal article" date="2023" name="Plants (Basel)">
        <title>Bridging the Gap: Combining Genomics and Transcriptomics Approaches to Understand Stylosanthes scabra, an Orphan Legume from the Brazilian Caatinga.</title>
        <authorList>
            <person name="Ferreira-Neto J.R.C."/>
            <person name="da Silva M.D."/>
            <person name="Binneck E."/>
            <person name="de Melo N.F."/>
            <person name="da Silva R.H."/>
            <person name="de Melo A.L.T.M."/>
            <person name="Pandolfi V."/>
            <person name="Bustamante F.O."/>
            <person name="Brasileiro-Vidal A.C."/>
            <person name="Benko-Iseppon A.M."/>
        </authorList>
    </citation>
    <scope>NUCLEOTIDE SEQUENCE [LARGE SCALE GENOMIC DNA]</scope>
    <source>
        <tissue evidence="2">Leaves</tissue>
    </source>
</reference>